<feature type="domain" description="Histidine kinase" evidence="6">
    <location>
        <begin position="307"/>
        <end position="393"/>
    </location>
</feature>
<dbReference type="EMBL" id="FQZG01000003">
    <property type="protein sequence ID" value="SHI29880.1"/>
    <property type="molecule type" value="Genomic_DNA"/>
</dbReference>
<evidence type="ECO:0000256" key="3">
    <source>
        <dbReference type="ARBA" id="ARBA00023012"/>
    </source>
</evidence>
<dbReference type="GO" id="GO:0046983">
    <property type="term" value="F:protein dimerization activity"/>
    <property type="evidence" value="ECO:0007669"/>
    <property type="project" value="InterPro"/>
</dbReference>
<feature type="transmembrane region" description="Helical" evidence="5">
    <location>
        <begin position="17"/>
        <end position="37"/>
    </location>
</feature>
<evidence type="ECO:0000256" key="2">
    <source>
        <dbReference type="ARBA" id="ARBA00022777"/>
    </source>
</evidence>
<organism evidence="7 8">
    <name type="scientific">Tessaracoccus bendigoensis DSM 12906</name>
    <dbReference type="NCBI Taxonomy" id="1123357"/>
    <lineage>
        <taxon>Bacteria</taxon>
        <taxon>Bacillati</taxon>
        <taxon>Actinomycetota</taxon>
        <taxon>Actinomycetes</taxon>
        <taxon>Propionibacteriales</taxon>
        <taxon>Propionibacteriaceae</taxon>
        <taxon>Tessaracoccus</taxon>
    </lineage>
</organism>
<proteinExistence type="predicted"/>
<dbReference type="InterPro" id="IPR050482">
    <property type="entry name" value="Sensor_HK_TwoCompSys"/>
</dbReference>
<dbReference type="Gene3D" id="3.30.565.10">
    <property type="entry name" value="Histidine kinase-like ATPase, C-terminal domain"/>
    <property type="match status" value="1"/>
</dbReference>
<feature type="transmembrane region" description="Helical" evidence="5">
    <location>
        <begin position="137"/>
        <end position="159"/>
    </location>
</feature>
<keyword evidence="5" id="KW-1133">Transmembrane helix</keyword>
<evidence type="ECO:0000313" key="7">
    <source>
        <dbReference type="EMBL" id="SHI29880.1"/>
    </source>
</evidence>
<evidence type="ECO:0000256" key="5">
    <source>
        <dbReference type="SAM" id="Phobius"/>
    </source>
</evidence>
<dbReference type="InterPro" id="IPR017205">
    <property type="entry name" value="Sig_transdc_His_kinase_ChrS"/>
</dbReference>
<sequence length="393" mass="42180">METVTRPRSIGSALDPIALSLLVASLAVSVSLAVVGAPAVDPRWVPGMVVLTLAAAAWRVWLMVRPPDVGLRRVGFWPALLAGCLLVLMSPVYGLYAFLGYLEAPLVSRGRQRSAAMVVTAAACAYAQIGGSRSPLWSWPVYALFLAVNIGVALLIMLIERQRERTMLDLERVVAELRDSEERNARLQDQLLAQARDAGVEEERARLSREIHDTVAQSLVGIITQLEAASDIAARDHTARLQRAGATARDALGEARRAVRALASPRLDEDALPAAIARLVRQVAEASRIDAQFTLDGEPAPTPYDSELLRICQEALANVVRHAAAQRVMVTLGYSADEARLDVRDDGRGFDPAVVGTGHGLPGIRQRLTNIGGTLEIETTEGGGCTLSAAVPR</sequence>
<keyword evidence="1" id="KW-0808">Transferase</keyword>
<dbReference type="SMART" id="SM00387">
    <property type="entry name" value="HATPase_c"/>
    <property type="match status" value="1"/>
</dbReference>
<dbReference type="PROSITE" id="PS50109">
    <property type="entry name" value="HIS_KIN"/>
    <property type="match status" value="1"/>
</dbReference>
<evidence type="ECO:0000313" key="8">
    <source>
        <dbReference type="Proteomes" id="UP000184512"/>
    </source>
</evidence>
<evidence type="ECO:0000256" key="4">
    <source>
        <dbReference type="SAM" id="Coils"/>
    </source>
</evidence>
<dbReference type="PIRSF" id="PIRSF037434">
    <property type="entry name" value="STHK_ChrS"/>
    <property type="match status" value="1"/>
</dbReference>
<dbReference type="Pfam" id="PF02518">
    <property type="entry name" value="HATPase_c"/>
    <property type="match status" value="1"/>
</dbReference>
<reference evidence="8" key="1">
    <citation type="submission" date="2016-11" db="EMBL/GenBank/DDBJ databases">
        <authorList>
            <person name="Varghese N."/>
            <person name="Submissions S."/>
        </authorList>
    </citation>
    <scope>NUCLEOTIDE SEQUENCE [LARGE SCALE GENOMIC DNA]</scope>
    <source>
        <strain evidence="8">DSM 12906</strain>
    </source>
</reference>
<dbReference type="PANTHER" id="PTHR24421">
    <property type="entry name" value="NITRATE/NITRITE SENSOR PROTEIN NARX-RELATED"/>
    <property type="match status" value="1"/>
</dbReference>
<dbReference type="STRING" id="1123357.SAMN02745244_00030"/>
<dbReference type="SUPFAM" id="SSF55874">
    <property type="entry name" value="ATPase domain of HSP90 chaperone/DNA topoisomerase II/histidine kinase"/>
    <property type="match status" value="1"/>
</dbReference>
<dbReference type="InterPro" id="IPR003594">
    <property type="entry name" value="HATPase_dom"/>
</dbReference>
<name>A0A1M6A0A2_9ACTN</name>
<gene>
    <name evidence="7" type="ORF">SAMN02745244_00030</name>
</gene>
<dbReference type="Pfam" id="PF07730">
    <property type="entry name" value="HisKA_3"/>
    <property type="match status" value="1"/>
</dbReference>
<evidence type="ECO:0000256" key="1">
    <source>
        <dbReference type="ARBA" id="ARBA00022679"/>
    </source>
</evidence>
<dbReference type="GO" id="GO:0016020">
    <property type="term" value="C:membrane"/>
    <property type="evidence" value="ECO:0007669"/>
    <property type="project" value="InterPro"/>
</dbReference>
<keyword evidence="2 7" id="KW-0418">Kinase</keyword>
<dbReference type="InterPro" id="IPR036890">
    <property type="entry name" value="HATPase_C_sf"/>
</dbReference>
<keyword evidence="5" id="KW-0472">Membrane</keyword>
<dbReference type="PANTHER" id="PTHR24421:SF62">
    <property type="entry name" value="SENSORY TRANSDUCTION HISTIDINE KINASE"/>
    <property type="match status" value="1"/>
</dbReference>
<keyword evidence="4" id="KW-0175">Coiled coil</keyword>
<protein>
    <submittedName>
        <fullName evidence="7">Signal transduction histidine kinase</fullName>
    </submittedName>
</protein>
<keyword evidence="5" id="KW-0812">Transmembrane</keyword>
<dbReference type="InterPro" id="IPR011712">
    <property type="entry name" value="Sig_transdc_His_kin_sub3_dim/P"/>
</dbReference>
<evidence type="ECO:0000259" key="6">
    <source>
        <dbReference type="PROSITE" id="PS50109"/>
    </source>
</evidence>
<dbReference type="GO" id="GO:0000155">
    <property type="term" value="F:phosphorelay sensor kinase activity"/>
    <property type="evidence" value="ECO:0007669"/>
    <property type="project" value="InterPro"/>
</dbReference>
<feature type="transmembrane region" description="Helical" evidence="5">
    <location>
        <begin position="76"/>
        <end position="102"/>
    </location>
</feature>
<feature type="transmembrane region" description="Helical" evidence="5">
    <location>
        <begin position="44"/>
        <end position="64"/>
    </location>
</feature>
<keyword evidence="3" id="KW-0902">Two-component regulatory system</keyword>
<feature type="coiled-coil region" evidence="4">
    <location>
        <begin position="163"/>
        <end position="197"/>
    </location>
</feature>
<dbReference type="Proteomes" id="UP000184512">
    <property type="component" value="Unassembled WGS sequence"/>
</dbReference>
<accession>A0A1M6A0A2</accession>
<dbReference type="CDD" id="cd16917">
    <property type="entry name" value="HATPase_UhpB-NarQ-NarX-like"/>
    <property type="match status" value="1"/>
</dbReference>
<dbReference type="Gene3D" id="1.20.5.1930">
    <property type="match status" value="1"/>
</dbReference>
<dbReference type="InterPro" id="IPR005467">
    <property type="entry name" value="His_kinase_dom"/>
</dbReference>
<dbReference type="AlphaFoldDB" id="A0A1M6A0A2"/>
<keyword evidence="8" id="KW-1185">Reference proteome</keyword>